<organism evidence="1 2">
    <name type="scientific">Datura stramonium</name>
    <name type="common">Jimsonweed</name>
    <name type="synonym">Common thornapple</name>
    <dbReference type="NCBI Taxonomy" id="4076"/>
    <lineage>
        <taxon>Eukaryota</taxon>
        <taxon>Viridiplantae</taxon>
        <taxon>Streptophyta</taxon>
        <taxon>Embryophyta</taxon>
        <taxon>Tracheophyta</taxon>
        <taxon>Spermatophyta</taxon>
        <taxon>Magnoliopsida</taxon>
        <taxon>eudicotyledons</taxon>
        <taxon>Gunneridae</taxon>
        <taxon>Pentapetalae</taxon>
        <taxon>asterids</taxon>
        <taxon>lamiids</taxon>
        <taxon>Solanales</taxon>
        <taxon>Solanaceae</taxon>
        <taxon>Solanoideae</taxon>
        <taxon>Datureae</taxon>
        <taxon>Datura</taxon>
    </lineage>
</organism>
<evidence type="ECO:0000313" key="1">
    <source>
        <dbReference type="EMBL" id="MCD7456253.1"/>
    </source>
</evidence>
<dbReference type="Proteomes" id="UP000823775">
    <property type="component" value="Unassembled WGS sequence"/>
</dbReference>
<comment type="caution">
    <text evidence="1">The sequence shown here is derived from an EMBL/GenBank/DDBJ whole genome shotgun (WGS) entry which is preliminary data.</text>
</comment>
<sequence length="115" mass="12756">MLVSCQDTGENINLLYGMIISRTLKDIEIDLSNYLIKEASSTYDNLTFTSIGFFFFAGKWLKKAGFKPNIKVVVEEIPSIINSSDALKVSVDSLLKEVLKIKVNLGATIDGLHKI</sequence>
<keyword evidence="2" id="KW-1185">Reference proteome</keyword>
<protein>
    <submittedName>
        <fullName evidence="1">Uncharacterized protein</fullName>
    </submittedName>
</protein>
<evidence type="ECO:0000313" key="2">
    <source>
        <dbReference type="Proteomes" id="UP000823775"/>
    </source>
</evidence>
<accession>A0ABS8SBQ5</accession>
<dbReference type="EMBL" id="JACEIK010000390">
    <property type="protein sequence ID" value="MCD7456253.1"/>
    <property type="molecule type" value="Genomic_DNA"/>
</dbReference>
<name>A0ABS8SBQ5_DATST</name>
<gene>
    <name evidence="1" type="ORF">HAX54_031034</name>
</gene>
<reference evidence="1 2" key="1">
    <citation type="journal article" date="2021" name="BMC Genomics">
        <title>Datura genome reveals duplications of psychoactive alkaloid biosynthetic genes and high mutation rate following tissue culture.</title>
        <authorList>
            <person name="Rajewski A."/>
            <person name="Carter-House D."/>
            <person name="Stajich J."/>
            <person name="Litt A."/>
        </authorList>
    </citation>
    <scope>NUCLEOTIDE SEQUENCE [LARGE SCALE GENOMIC DNA]</scope>
    <source>
        <strain evidence="1">AR-01</strain>
    </source>
</reference>
<proteinExistence type="predicted"/>